<reference evidence="1" key="1">
    <citation type="submission" date="2023-07" db="EMBL/GenBank/DDBJ databases">
        <title>Bacterial whole genome sequence for Sphingobium sp. HBC34.</title>
        <authorList>
            <person name="Le V."/>
            <person name="Ko S.-R."/>
            <person name="Ahn C.-Y."/>
            <person name="Oh H.-M."/>
        </authorList>
    </citation>
    <scope>NUCLEOTIDE SEQUENCE</scope>
    <source>
        <strain evidence="1">HBC34</strain>
    </source>
</reference>
<evidence type="ECO:0000313" key="2">
    <source>
        <dbReference type="Proteomes" id="UP001176471"/>
    </source>
</evidence>
<comment type="caution">
    <text evidence="1">The sequence shown here is derived from an EMBL/GenBank/DDBJ whole genome shotgun (WGS) entry which is preliminary data.</text>
</comment>
<organism evidence="1 2">
    <name type="scientific">Sphingobium cyanobacteriorum</name>
    <dbReference type="NCBI Taxonomy" id="3063954"/>
    <lineage>
        <taxon>Bacteria</taxon>
        <taxon>Pseudomonadati</taxon>
        <taxon>Pseudomonadota</taxon>
        <taxon>Alphaproteobacteria</taxon>
        <taxon>Sphingomonadales</taxon>
        <taxon>Sphingomonadaceae</taxon>
        <taxon>Sphingobium</taxon>
    </lineage>
</organism>
<dbReference type="SUPFAM" id="SSF69318">
    <property type="entry name" value="Integrin alpha N-terminal domain"/>
    <property type="match status" value="1"/>
</dbReference>
<dbReference type="InterPro" id="IPR028994">
    <property type="entry name" value="Integrin_alpha_N"/>
</dbReference>
<accession>A0ABT8ZGK7</accession>
<name>A0ABT8ZGK7_9SPHN</name>
<keyword evidence="2" id="KW-1185">Reference proteome</keyword>
<gene>
    <name evidence="1" type="ORF">Q4610_01325</name>
</gene>
<evidence type="ECO:0000313" key="1">
    <source>
        <dbReference type="EMBL" id="MDO7833675.1"/>
    </source>
</evidence>
<protein>
    <submittedName>
        <fullName evidence="1">Uncharacterized protein</fullName>
    </submittedName>
</protein>
<dbReference type="RefSeq" id="WP_304534215.1">
    <property type="nucleotide sequence ID" value="NZ_JAUQOM010000001.1"/>
</dbReference>
<dbReference type="EMBL" id="JAUQOM010000001">
    <property type="protein sequence ID" value="MDO7833675.1"/>
    <property type="molecule type" value="Genomic_DNA"/>
</dbReference>
<dbReference type="Proteomes" id="UP001176471">
    <property type="component" value="Unassembled WGS sequence"/>
</dbReference>
<proteinExistence type="predicted"/>
<sequence>MLKAEVLFSPLEREGRRWGDPGFQTWWDWLHDHGGWFELIYCVGNSGFAFVLFLEDADGDGLADLLTMCRAAGRGKVSF</sequence>